<evidence type="ECO:0000259" key="4">
    <source>
        <dbReference type="Pfam" id="PF13439"/>
    </source>
</evidence>
<dbReference type="RefSeq" id="WP_212818088.1">
    <property type="nucleotide sequence ID" value="NZ_AP023359.1"/>
</dbReference>
<dbReference type="Pfam" id="PF13439">
    <property type="entry name" value="Glyco_transf_4"/>
    <property type="match status" value="1"/>
</dbReference>
<evidence type="ECO:0000256" key="1">
    <source>
        <dbReference type="ARBA" id="ARBA00022676"/>
    </source>
</evidence>
<evidence type="ECO:0000256" key="2">
    <source>
        <dbReference type="ARBA" id="ARBA00022679"/>
    </source>
</evidence>
<feature type="domain" description="Glycosyl transferase family 1" evidence="3">
    <location>
        <begin position="223"/>
        <end position="379"/>
    </location>
</feature>
<evidence type="ECO:0000313" key="5">
    <source>
        <dbReference type="EMBL" id="BCJ68926.1"/>
    </source>
</evidence>
<dbReference type="Proteomes" id="UP000680866">
    <property type="component" value="Chromosome"/>
</dbReference>
<dbReference type="PANTHER" id="PTHR12526">
    <property type="entry name" value="GLYCOSYLTRANSFERASE"/>
    <property type="match status" value="1"/>
</dbReference>
<keyword evidence="6" id="KW-1185">Reference proteome</keyword>
<dbReference type="EMBL" id="AP023359">
    <property type="protein sequence ID" value="BCJ68926.1"/>
    <property type="molecule type" value="Genomic_DNA"/>
</dbReference>
<name>A0A810N692_9ACTN</name>
<dbReference type="InterPro" id="IPR001296">
    <property type="entry name" value="Glyco_trans_1"/>
</dbReference>
<dbReference type="KEGG" id="pry:Prubr_59470"/>
<dbReference type="PANTHER" id="PTHR12526:SF510">
    <property type="entry name" value="D-INOSITOL 3-PHOSPHATE GLYCOSYLTRANSFERASE"/>
    <property type="match status" value="1"/>
</dbReference>
<organism evidence="5 6">
    <name type="scientific">Polymorphospora rubra</name>
    <dbReference type="NCBI Taxonomy" id="338584"/>
    <lineage>
        <taxon>Bacteria</taxon>
        <taxon>Bacillati</taxon>
        <taxon>Actinomycetota</taxon>
        <taxon>Actinomycetes</taxon>
        <taxon>Micromonosporales</taxon>
        <taxon>Micromonosporaceae</taxon>
        <taxon>Polymorphospora</taxon>
    </lineage>
</organism>
<dbReference type="SUPFAM" id="SSF53756">
    <property type="entry name" value="UDP-Glycosyltransferase/glycogen phosphorylase"/>
    <property type="match status" value="1"/>
</dbReference>
<evidence type="ECO:0000313" key="6">
    <source>
        <dbReference type="Proteomes" id="UP000680866"/>
    </source>
</evidence>
<reference evidence="5" key="1">
    <citation type="submission" date="2020-08" db="EMBL/GenBank/DDBJ databases">
        <title>Whole genome shotgun sequence of Polymorphospora rubra NBRC 101157.</title>
        <authorList>
            <person name="Komaki H."/>
            <person name="Tamura T."/>
        </authorList>
    </citation>
    <scope>NUCLEOTIDE SEQUENCE</scope>
    <source>
        <strain evidence="5">NBRC 101157</strain>
    </source>
</reference>
<keyword evidence="2" id="KW-0808">Transferase</keyword>
<keyword evidence="1" id="KW-0328">Glycosyltransferase</keyword>
<proteinExistence type="predicted"/>
<dbReference type="Gene3D" id="3.40.50.2000">
    <property type="entry name" value="Glycogen Phosphorylase B"/>
    <property type="match status" value="2"/>
</dbReference>
<feature type="domain" description="Glycosyltransferase subfamily 4-like N-terminal" evidence="4">
    <location>
        <begin position="18"/>
        <end position="203"/>
    </location>
</feature>
<sequence>MTGCRLRVALMITRLADGAGGVALRGALALDPARYEITVVTGGRTPADDPTADDVLFGPEAVKDPPAGDLLGQAYTAGLDVARVPTLVPGVAPRADRAALAALTRIIADGGYDVVHTHTAKAGTLGRAAAAHAGTPRIVHTFHGLPFHPFQAGWRRRAHLATERWLARRTHAFLAVGPAVAAEAVRRRVAAPERIRTILPAVEPMWRAPGTTARGLARLALGVPPGVRVVGTVGRVGHQKAPEDWIDALAALGTDDVWGVWVGDGPGRRRLLDRARRRGLAGRFRLLGHRDDVADLLPAFDVFALASRYEGLPCTVIEAIGAGLPVAATAVAAVPDVVVPGETGLLVPPGRPRELARAVRHLLDQPAEAARMAIRARERIGDRFTPRALGRVLDHTYRGGRPWR</sequence>
<gene>
    <name evidence="5" type="ORF">Prubr_59470</name>
</gene>
<dbReference type="InterPro" id="IPR028098">
    <property type="entry name" value="Glyco_trans_4-like_N"/>
</dbReference>
<protein>
    <submittedName>
        <fullName evidence="5">Uncharacterized protein</fullName>
    </submittedName>
</protein>
<accession>A0A810N692</accession>
<dbReference type="AlphaFoldDB" id="A0A810N692"/>
<evidence type="ECO:0000259" key="3">
    <source>
        <dbReference type="Pfam" id="PF00534"/>
    </source>
</evidence>
<dbReference type="Pfam" id="PF00534">
    <property type="entry name" value="Glycos_transf_1"/>
    <property type="match status" value="1"/>
</dbReference>
<dbReference type="GO" id="GO:0016757">
    <property type="term" value="F:glycosyltransferase activity"/>
    <property type="evidence" value="ECO:0007669"/>
    <property type="project" value="UniProtKB-KW"/>
</dbReference>